<organism evidence="2 3">
    <name type="scientific">Plakobranchus ocellatus</name>
    <dbReference type="NCBI Taxonomy" id="259542"/>
    <lineage>
        <taxon>Eukaryota</taxon>
        <taxon>Metazoa</taxon>
        <taxon>Spiralia</taxon>
        <taxon>Lophotrochozoa</taxon>
        <taxon>Mollusca</taxon>
        <taxon>Gastropoda</taxon>
        <taxon>Heterobranchia</taxon>
        <taxon>Euthyneura</taxon>
        <taxon>Panpulmonata</taxon>
        <taxon>Sacoglossa</taxon>
        <taxon>Placobranchoidea</taxon>
        <taxon>Plakobranchidae</taxon>
        <taxon>Plakobranchus</taxon>
    </lineage>
</organism>
<dbReference type="Proteomes" id="UP000735302">
    <property type="component" value="Unassembled WGS sequence"/>
</dbReference>
<gene>
    <name evidence="2" type="ORF">PoB_003228000</name>
</gene>
<evidence type="ECO:0000313" key="3">
    <source>
        <dbReference type="Proteomes" id="UP000735302"/>
    </source>
</evidence>
<evidence type="ECO:0000256" key="1">
    <source>
        <dbReference type="SAM" id="MobiDB-lite"/>
    </source>
</evidence>
<dbReference type="EMBL" id="BLXT01003752">
    <property type="protein sequence ID" value="GFO05775.1"/>
    <property type="molecule type" value="Genomic_DNA"/>
</dbReference>
<comment type="caution">
    <text evidence="2">The sequence shown here is derived from an EMBL/GenBank/DDBJ whole genome shotgun (WGS) entry which is preliminary data.</text>
</comment>
<proteinExistence type="predicted"/>
<feature type="region of interest" description="Disordered" evidence="1">
    <location>
        <begin position="1"/>
        <end position="21"/>
    </location>
</feature>
<dbReference type="AlphaFoldDB" id="A0AAV4AG94"/>
<name>A0AAV4AG94_9GAST</name>
<protein>
    <submittedName>
        <fullName evidence="2">Uncharacterized protein</fullName>
    </submittedName>
</protein>
<sequence length="77" mass="8363">MSVPDKAPDDDDGGLNAKERIDENAVCQQQDDLKFSGPSSIHRVETAGLELATEVLQHIPMAFATHTTTNSPLTKEE</sequence>
<keyword evidence="3" id="KW-1185">Reference proteome</keyword>
<reference evidence="2 3" key="1">
    <citation type="journal article" date="2021" name="Elife">
        <title>Chloroplast acquisition without the gene transfer in kleptoplastic sea slugs, Plakobranchus ocellatus.</title>
        <authorList>
            <person name="Maeda T."/>
            <person name="Takahashi S."/>
            <person name="Yoshida T."/>
            <person name="Shimamura S."/>
            <person name="Takaki Y."/>
            <person name="Nagai Y."/>
            <person name="Toyoda A."/>
            <person name="Suzuki Y."/>
            <person name="Arimoto A."/>
            <person name="Ishii H."/>
            <person name="Satoh N."/>
            <person name="Nishiyama T."/>
            <person name="Hasebe M."/>
            <person name="Maruyama T."/>
            <person name="Minagawa J."/>
            <person name="Obokata J."/>
            <person name="Shigenobu S."/>
        </authorList>
    </citation>
    <scope>NUCLEOTIDE SEQUENCE [LARGE SCALE GENOMIC DNA]</scope>
</reference>
<accession>A0AAV4AG94</accession>
<evidence type="ECO:0000313" key="2">
    <source>
        <dbReference type="EMBL" id="GFO05775.1"/>
    </source>
</evidence>